<dbReference type="GO" id="GO:0006351">
    <property type="term" value="P:DNA-templated transcription"/>
    <property type="evidence" value="ECO:0007669"/>
    <property type="project" value="InterPro"/>
</dbReference>
<dbReference type="InterPro" id="IPR013087">
    <property type="entry name" value="Znf_C2H2_type"/>
</dbReference>
<dbReference type="Pfam" id="PF04082">
    <property type="entry name" value="Fungal_trans"/>
    <property type="match status" value="1"/>
</dbReference>
<evidence type="ECO:0000256" key="4">
    <source>
        <dbReference type="ARBA" id="ARBA00022771"/>
    </source>
</evidence>
<keyword evidence="3" id="KW-0677">Repeat</keyword>
<evidence type="ECO:0000256" key="6">
    <source>
        <dbReference type="ARBA" id="ARBA00023242"/>
    </source>
</evidence>
<evidence type="ECO:0000256" key="5">
    <source>
        <dbReference type="ARBA" id="ARBA00022833"/>
    </source>
</evidence>
<dbReference type="PANTHER" id="PTHR40626">
    <property type="entry name" value="MIP31509P"/>
    <property type="match status" value="1"/>
</dbReference>
<accession>A0A9P4H5A4</accession>
<dbReference type="InterPro" id="IPR007219">
    <property type="entry name" value="XnlR_reg_dom"/>
</dbReference>
<sequence length="776" mass="88033">MHTLPHTCSHCSKSFKRAEHLSRHIRTHTREKPYSCRCGAAFTRRDLLTRHWRITQHAGNPNIAGSSTSSSEVATTTTIQRPDVSHMNGNTSINFLVAAPADVNVQGATEVHQNHLDVHAHTATFQDAQTNLDLQPQPYHDEGFEDFRDFVNFIDGVGLSAQWTPEYDFDWMRIGEQAQMSRRCSQEPERRHSPDSEDIGTPFSTWLPSAPADDQVHLRSQVGDESRDRRARNGIYIVTEDHRNFLVSLLESLVHPIVDFEIPSRHTLTRYITAFFGGFHSHFPFIHAPTYKPSCSPLELTLAMCATGAQYCFERRNSERLFRVAKSIVFDRLRQEQSHFSAQTLAYVPPSALNSTEISPSMRRLGPWSPLDLAKTLLILVGFATWERPDLLHQAFALRGLLVQVLRDIGLREEEPSTDGSTSRSAVWDQWVQRESARRTKFVAFCYINVHSIAYNIHPVLWSSELHLRLPSCTPQWQASSAAQWNALHRDGKEDHMLFQQALATLLQGSTGDESVHPIPSPIGNYILLHALLQRIHVLRELSFSTTPCATISPDELEIIARALRSWTSLWQQTPESILDPNNESGPIPFTSSALLVVAYIRLSLNVGPHRHLESRNPDIIAASLAQLPAIEHNDNILSALLYSTHALSIPVRLGIDRVARSQAFFWSVQHAVSSFECAIFLAKWLCALPRPFRETSILRSEHRILHWVRCIIKEAYSVTDFDEVHVGEALNYPEQPFELGLAVLNIWCRFFRGNTQWQFVVDLGLSVEKYTKTLS</sequence>
<dbReference type="GO" id="GO:0005634">
    <property type="term" value="C:nucleus"/>
    <property type="evidence" value="ECO:0007669"/>
    <property type="project" value="UniProtKB-SubCell"/>
</dbReference>
<dbReference type="AlphaFoldDB" id="A0A9P4H5A4"/>
<organism evidence="9 10">
    <name type="scientific">Setomelanomma holmii</name>
    <dbReference type="NCBI Taxonomy" id="210430"/>
    <lineage>
        <taxon>Eukaryota</taxon>
        <taxon>Fungi</taxon>
        <taxon>Dikarya</taxon>
        <taxon>Ascomycota</taxon>
        <taxon>Pezizomycotina</taxon>
        <taxon>Dothideomycetes</taxon>
        <taxon>Pleosporomycetidae</taxon>
        <taxon>Pleosporales</taxon>
        <taxon>Pleosporineae</taxon>
        <taxon>Phaeosphaeriaceae</taxon>
        <taxon>Setomelanomma</taxon>
    </lineage>
</organism>
<dbReference type="Proteomes" id="UP000799777">
    <property type="component" value="Unassembled WGS sequence"/>
</dbReference>
<evidence type="ECO:0000313" key="10">
    <source>
        <dbReference type="Proteomes" id="UP000799777"/>
    </source>
</evidence>
<dbReference type="PROSITE" id="PS00028">
    <property type="entry name" value="ZINC_FINGER_C2H2_1"/>
    <property type="match status" value="1"/>
</dbReference>
<dbReference type="EMBL" id="ML978221">
    <property type="protein sequence ID" value="KAF2027784.1"/>
    <property type="molecule type" value="Genomic_DNA"/>
</dbReference>
<comment type="subcellular location">
    <subcellularLocation>
        <location evidence="1">Nucleus</location>
    </subcellularLocation>
</comment>
<keyword evidence="6" id="KW-0539">Nucleus</keyword>
<dbReference type="PROSITE" id="PS50157">
    <property type="entry name" value="ZINC_FINGER_C2H2_2"/>
    <property type="match status" value="2"/>
</dbReference>
<reference evidence="9" key="1">
    <citation type="journal article" date="2020" name="Stud. Mycol.">
        <title>101 Dothideomycetes genomes: a test case for predicting lifestyles and emergence of pathogens.</title>
        <authorList>
            <person name="Haridas S."/>
            <person name="Albert R."/>
            <person name="Binder M."/>
            <person name="Bloem J."/>
            <person name="Labutti K."/>
            <person name="Salamov A."/>
            <person name="Andreopoulos B."/>
            <person name="Baker S."/>
            <person name="Barry K."/>
            <person name="Bills G."/>
            <person name="Bluhm B."/>
            <person name="Cannon C."/>
            <person name="Castanera R."/>
            <person name="Culley D."/>
            <person name="Daum C."/>
            <person name="Ezra D."/>
            <person name="Gonzalez J."/>
            <person name="Henrissat B."/>
            <person name="Kuo A."/>
            <person name="Liang C."/>
            <person name="Lipzen A."/>
            <person name="Lutzoni F."/>
            <person name="Magnuson J."/>
            <person name="Mondo S."/>
            <person name="Nolan M."/>
            <person name="Ohm R."/>
            <person name="Pangilinan J."/>
            <person name="Park H.-J."/>
            <person name="Ramirez L."/>
            <person name="Alfaro M."/>
            <person name="Sun H."/>
            <person name="Tritt A."/>
            <person name="Yoshinaga Y."/>
            <person name="Zwiers L.-H."/>
            <person name="Turgeon B."/>
            <person name="Goodwin S."/>
            <person name="Spatafora J."/>
            <person name="Crous P."/>
            <person name="Grigoriev I."/>
        </authorList>
    </citation>
    <scope>NUCLEOTIDE SEQUENCE</scope>
    <source>
        <strain evidence="9">CBS 110217</strain>
    </source>
</reference>
<keyword evidence="2" id="KW-0479">Metal-binding</keyword>
<dbReference type="GO" id="GO:0000978">
    <property type="term" value="F:RNA polymerase II cis-regulatory region sequence-specific DNA binding"/>
    <property type="evidence" value="ECO:0007669"/>
    <property type="project" value="InterPro"/>
</dbReference>
<dbReference type="Pfam" id="PF00096">
    <property type="entry name" value="zf-C2H2"/>
    <property type="match status" value="1"/>
</dbReference>
<dbReference type="InterPro" id="IPR051059">
    <property type="entry name" value="VerF-like"/>
</dbReference>
<keyword evidence="5" id="KW-0862">Zinc</keyword>
<dbReference type="CDD" id="cd12148">
    <property type="entry name" value="fungal_TF_MHR"/>
    <property type="match status" value="1"/>
</dbReference>
<protein>
    <submittedName>
        <fullName evidence="9">C2H2 type zinc finger domain-containing protein</fullName>
    </submittedName>
</protein>
<evidence type="ECO:0000259" key="8">
    <source>
        <dbReference type="PROSITE" id="PS50157"/>
    </source>
</evidence>
<feature type="domain" description="C2H2-type" evidence="8">
    <location>
        <begin position="6"/>
        <end position="33"/>
    </location>
</feature>
<dbReference type="PANTHER" id="PTHR40626:SF10">
    <property type="entry name" value="C2H2-TYPE DOMAIN-CONTAINING PROTEIN"/>
    <property type="match status" value="1"/>
</dbReference>
<proteinExistence type="predicted"/>
<gene>
    <name evidence="9" type="ORF">EK21DRAFT_102252</name>
</gene>
<dbReference type="GO" id="GO:0008270">
    <property type="term" value="F:zinc ion binding"/>
    <property type="evidence" value="ECO:0007669"/>
    <property type="project" value="UniProtKB-KW"/>
</dbReference>
<keyword evidence="4 7" id="KW-0863">Zinc-finger</keyword>
<evidence type="ECO:0000256" key="7">
    <source>
        <dbReference type="PROSITE-ProRule" id="PRU00042"/>
    </source>
</evidence>
<dbReference type="GO" id="GO:0000981">
    <property type="term" value="F:DNA-binding transcription factor activity, RNA polymerase II-specific"/>
    <property type="evidence" value="ECO:0007669"/>
    <property type="project" value="InterPro"/>
</dbReference>
<evidence type="ECO:0000256" key="1">
    <source>
        <dbReference type="ARBA" id="ARBA00004123"/>
    </source>
</evidence>
<feature type="domain" description="C2H2-type" evidence="8">
    <location>
        <begin position="34"/>
        <end position="62"/>
    </location>
</feature>
<evidence type="ECO:0000256" key="3">
    <source>
        <dbReference type="ARBA" id="ARBA00022737"/>
    </source>
</evidence>
<comment type="caution">
    <text evidence="9">The sequence shown here is derived from an EMBL/GenBank/DDBJ whole genome shotgun (WGS) entry which is preliminary data.</text>
</comment>
<name>A0A9P4H5A4_9PLEO</name>
<dbReference type="Gene3D" id="3.30.160.60">
    <property type="entry name" value="Classic Zinc Finger"/>
    <property type="match status" value="2"/>
</dbReference>
<evidence type="ECO:0000313" key="9">
    <source>
        <dbReference type="EMBL" id="KAF2027784.1"/>
    </source>
</evidence>
<evidence type="ECO:0000256" key="2">
    <source>
        <dbReference type="ARBA" id="ARBA00022723"/>
    </source>
</evidence>
<dbReference type="SMART" id="SM00355">
    <property type="entry name" value="ZnF_C2H2"/>
    <property type="match status" value="2"/>
</dbReference>
<dbReference type="FunFam" id="3.30.160.60:FF:002343">
    <property type="entry name" value="Zinc finger protein 33A"/>
    <property type="match status" value="1"/>
</dbReference>
<dbReference type="SUPFAM" id="SSF57667">
    <property type="entry name" value="beta-beta-alpha zinc fingers"/>
    <property type="match status" value="1"/>
</dbReference>
<dbReference type="OrthoDB" id="654211at2759"/>
<dbReference type="InterPro" id="IPR036236">
    <property type="entry name" value="Znf_C2H2_sf"/>
</dbReference>
<dbReference type="GO" id="GO:0000785">
    <property type="term" value="C:chromatin"/>
    <property type="evidence" value="ECO:0007669"/>
    <property type="project" value="TreeGrafter"/>
</dbReference>
<keyword evidence="10" id="KW-1185">Reference proteome</keyword>